<dbReference type="Proteomes" id="UP000738431">
    <property type="component" value="Chromosome"/>
</dbReference>
<evidence type="ECO:0000256" key="1">
    <source>
        <dbReference type="HAMAP-Rule" id="MF_00934"/>
    </source>
</evidence>
<dbReference type="Pfam" id="PF04378">
    <property type="entry name" value="RsmJ"/>
    <property type="match status" value="1"/>
</dbReference>
<dbReference type="RefSeq" id="WP_221031897.1">
    <property type="nucleotide sequence ID" value="NZ_CP139781.1"/>
</dbReference>
<dbReference type="EMBL" id="CP139781">
    <property type="protein sequence ID" value="WRQ88800.1"/>
    <property type="molecule type" value="Genomic_DNA"/>
</dbReference>
<keyword evidence="1" id="KW-0949">S-adenosyl-L-methionine</keyword>
<feature type="binding site" evidence="1">
    <location>
        <position position="118"/>
    </location>
    <ligand>
        <name>S-adenosyl-L-methionine</name>
        <dbReference type="ChEBI" id="CHEBI:59789"/>
    </ligand>
</feature>
<organism evidence="2 3">
    <name type="scientific">Actomonas aquatica</name>
    <dbReference type="NCBI Taxonomy" id="2866162"/>
    <lineage>
        <taxon>Bacteria</taxon>
        <taxon>Pseudomonadati</taxon>
        <taxon>Verrucomicrobiota</taxon>
        <taxon>Opitutia</taxon>
        <taxon>Opitutales</taxon>
        <taxon>Opitutaceae</taxon>
        <taxon>Actomonas</taxon>
    </lineage>
</organism>
<feature type="binding site" evidence="1">
    <location>
        <position position="182"/>
    </location>
    <ligand>
        <name>S-adenosyl-L-methionine</name>
        <dbReference type="ChEBI" id="CHEBI:59789"/>
    </ligand>
</feature>
<dbReference type="Gene3D" id="3.40.50.150">
    <property type="entry name" value="Vaccinia Virus protein VP39"/>
    <property type="match status" value="1"/>
</dbReference>
<protein>
    <recommendedName>
        <fullName evidence="1">Ribosomal RNA large subunit methyltransferase J</fullName>
        <ecNumber evidence="1">2.1.1.266</ecNumber>
    </recommendedName>
    <alternativeName>
        <fullName evidence="1">23S rRNA (adenine(2030)-N6)-methyltransferase</fullName>
    </alternativeName>
    <alternativeName>
        <fullName evidence="1">23S rRNA m6A2030 methyltransferase</fullName>
    </alternativeName>
</protein>
<keyword evidence="1" id="KW-0808">Transferase</keyword>
<accession>A0ABZ1CEU1</accession>
<keyword evidence="3" id="KW-1185">Reference proteome</keyword>
<reference evidence="2 3" key="1">
    <citation type="submission" date="2021-08" db="EMBL/GenBank/DDBJ databases">
        <authorList>
            <person name="Zhang D."/>
            <person name="Zhang A."/>
            <person name="Wang L."/>
        </authorList>
    </citation>
    <scope>NUCLEOTIDE SEQUENCE [LARGE SCALE GENOMIC DNA]</scope>
    <source>
        <strain evidence="2 3">WL0086</strain>
    </source>
</reference>
<dbReference type="InterPro" id="IPR029063">
    <property type="entry name" value="SAM-dependent_MTases_sf"/>
</dbReference>
<comment type="catalytic activity">
    <reaction evidence="1">
        <text>adenosine(2030) in 23S rRNA + S-adenosyl-L-methionine = N(6)-methyladenosine(2030) in 23S rRNA + S-adenosyl-L-homocysteine + H(+)</text>
        <dbReference type="Rhea" id="RHEA:43736"/>
        <dbReference type="Rhea" id="RHEA-COMP:10668"/>
        <dbReference type="Rhea" id="RHEA-COMP:10669"/>
        <dbReference type="ChEBI" id="CHEBI:15378"/>
        <dbReference type="ChEBI" id="CHEBI:57856"/>
        <dbReference type="ChEBI" id="CHEBI:59789"/>
        <dbReference type="ChEBI" id="CHEBI:74411"/>
        <dbReference type="ChEBI" id="CHEBI:74449"/>
        <dbReference type="EC" id="2.1.1.266"/>
    </reaction>
</comment>
<keyword evidence="1" id="KW-0694">RNA-binding</keyword>
<comment type="function">
    <text evidence="1">Specifically methylates the adenine in position 2030 of 23S rRNA.</text>
</comment>
<reference evidence="2 3" key="2">
    <citation type="submission" date="2023-12" db="EMBL/GenBank/DDBJ databases">
        <title>Description of an unclassified Opitutus bacterium of Verrucomicrobiota.</title>
        <authorList>
            <person name="Zhang D.-F."/>
        </authorList>
    </citation>
    <scope>NUCLEOTIDE SEQUENCE [LARGE SCALE GENOMIC DNA]</scope>
    <source>
        <strain evidence="2 3">WL0086</strain>
    </source>
</reference>
<dbReference type="EC" id="2.1.1.266" evidence="1"/>
<feature type="binding site" evidence="1">
    <location>
        <begin position="161"/>
        <end position="162"/>
    </location>
    <ligand>
        <name>S-adenosyl-L-methionine</name>
        <dbReference type="ChEBI" id="CHEBI:59789"/>
    </ligand>
</feature>
<feature type="binding site" evidence="1">
    <location>
        <position position="136"/>
    </location>
    <ligand>
        <name>S-adenosyl-L-methionine</name>
        <dbReference type="ChEBI" id="CHEBI:59789"/>
    </ligand>
</feature>
<keyword evidence="1" id="KW-0489">Methyltransferase</keyword>
<dbReference type="PANTHER" id="PTHR37426">
    <property type="entry name" value="RIBOSOMAL RNA LARGE SUBUNIT METHYLTRANSFERASE J"/>
    <property type="match status" value="1"/>
</dbReference>
<gene>
    <name evidence="1 2" type="primary">rlmJ</name>
    <name evidence="2" type="ORF">K1X11_005245</name>
</gene>
<dbReference type="SUPFAM" id="SSF53335">
    <property type="entry name" value="S-adenosyl-L-methionine-dependent methyltransferases"/>
    <property type="match status" value="1"/>
</dbReference>
<comment type="subunit">
    <text evidence="1">Monomer.</text>
</comment>
<evidence type="ECO:0000313" key="2">
    <source>
        <dbReference type="EMBL" id="WRQ88800.1"/>
    </source>
</evidence>
<feature type="active site" description="Proton acceptor" evidence="1">
    <location>
        <position position="182"/>
    </location>
</feature>
<feature type="binding site" evidence="1">
    <location>
        <position position="41"/>
    </location>
    <ligand>
        <name>S-adenosyl-L-methionine</name>
        <dbReference type="ChEBI" id="CHEBI:59789"/>
    </ligand>
</feature>
<dbReference type="PANTHER" id="PTHR37426:SF1">
    <property type="entry name" value="RIBOSOMAL RNA LARGE SUBUNIT METHYLTRANSFERASE J"/>
    <property type="match status" value="1"/>
</dbReference>
<name>A0ABZ1CEU1_9BACT</name>
<evidence type="ECO:0000313" key="3">
    <source>
        <dbReference type="Proteomes" id="UP000738431"/>
    </source>
</evidence>
<dbReference type="InterPro" id="IPR007473">
    <property type="entry name" value="RlmJ"/>
</dbReference>
<dbReference type="HAMAP" id="MF_00934">
    <property type="entry name" value="23SrRNA_methyltr_J"/>
    <property type="match status" value="1"/>
</dbReference>
<sequence>MNYRHHYHAGNFADVAKHAIVLALVAGMQRKEKGFLFLDTHAGRGAYDLAAASQGDSLQRAPEWPMGWGRVEAAWRENAAKVPTLLRDYAAAVSGFAQRQVESAPTEQSDSFKPYPGSPVLVVDRLREQDRAVLCELQGGEADGLRENLGPRRRVQVEQRDGYEAVRGCLPPLERRALVLIDPPYEAENEARKVMTALREGLRRLPGGTFAVWYPLTARAGAPTFLAAVEKEADWAPTWTAELTVAGPEAGLKMRGAGVMVVNPPWQLDQAVAPAMTWLGETLAQAAGGEGSLRWLVPER</sequence>
<feature type="site" description="Interaction with substrate rRNA" evidence="1">
    <location>
        <position position="3"/>
    </location>
</feature>
<feature type="binding site" evidence="1">
    <location>
        <position position="18"/>
    </location>
    <ligand>
        <name>S-adenosyl-L-methionine</name>
        <dbReference type="ChEBI" id="CHEBI:59789"/>
    </ligand>
</feature>
<keyword evidence="1" id="KW-0698">rRNA processing</keyword>
<comment type="similarity">
    <text evidence="1">Belongs to the RlmJ family.</text>
</comment>
<proteinExistence type="inferred from homology"/>